<feature type="compositionally biased region" description="Basic residues" evidence="1">
    <location>
        <begin position="365"/>
        <end position="380"/>
    </location>
</feature>
<accession>O01886</accession>
<dbReference type="AlphaFoldDB" id="O01886"/>
<dbReference type="EMBL" id="BX284605">
    <property type="protein sequence ID" value="CCD68619.2"/>
    <property type="molecule type" value="Genomic_DNA"/>
</dbReference>
<dbReference type="Proteomes" id="UP000001940">
    <property type="component" value="Chromosome V"/>
</dbReference>
<dbReference type="GO" id="GO:0045893">
    <property type="term" value="P:positive regulation of DNA-templated transcription"/>
    <property type="evidence" value="ECO:0000318"/>
    <property type="project" value="GO_Central"/>
</dbReference>
<dbReference type="PIR" id="T15256">
    <property type="entry name" value="T15256"/>
</dbReference>
<gene>
    <name evidence="3" type="ORF">CELE_K07B1.7</name>
    <name evidence="3 5" type="ORF">K07B1.7</name>
</gene>
<dbReference type="PANTHER" id="PTHR14390">
    <property type="entry name" value="G PATCH DOMAIN CONTAINING PROTEIN 3"/>
    <property type="match status" value="1"/>
</dbReference>
<dbReference type="PANTHER" id="PTHR14390:SF2">
    <property type="entry name" value="G PATCH DOMAIN-CONTAINING PROTEIN 3"/>
    <property type="match status" value="1"/>
</dbReference>
<evidence type="ECO:0000313" key="3">
    <source>
        <dbReference type="EMBL" id="CCD68619.2"/>
    </source>
</evidence>
<dbReference type="InterPro" id="IPR000467">
    <property type="entry name" value="G_patch_dom"/>
</dbReference>
<evidence type="ECO:0000313" key="5">
    <source>
        <dbReference type="WormBase" id="K07B1.7a"/>
    </source>
</evidence>
<dbReference type="Pfam" id="PF01585">
    <property type="entry name" value="G-patch"/>
    <property type="match status" value="1"/>
</dbReference>
<dbReference type="PaxDb" id="6239-K07B1.7b"/>
<dbReference type="GO" id="GO:0032480">
    <property type="term" value="P:negative regulation of type I interferon production"/>
    <property type="evidence" value="ECO:0007669"/>
    <property type="project" value="InterPro"/>
</dbReference>
<name>O01886_CAEEL</name>
<dbReference type="RefSeq" id="NP_001317743.1">
    <property type="nucleotide sequence ID" value="NM_001330874.1"/>
</dbReference>
<dbReference type="InterPro" id="IPR040341">
    <property type="entry name" value="GPATCH3"/>
</dbReference>
<dbReference type="OrthoDB" id="5842926at2759"/>
<dbReference type="GeneID" id="179318"/>
<protein>
    <submittedName>
        <fullName evidence="3">G-patch domain-containing protein</fullName>
    </submittedName>
</protein>
<feature type="compositionally biased region" description="Acidic residues" evidence="1">
    <location>
        <begin position="246"/>
        <end position="257"/>
    </location>
</feature>
<dbReference type="InParanoid" id="O01886"/>
<dbReference type="eggNOG" id="ENOG502QQ66">
    <property type="taxonomic scope" value="Eukaryota"/>
</dbReference>
<keyword evidence="4" id="KW-1185">Reference proteome</keyword>
<dbReference type="HOGENOM" id="CLU_025388_0_0_1"/>
<dbReference type="SUPFAM" id="SSF54928">
    <property type="entry name" value="RNA-binding domain, RBD"/>
    <property type="match status" value="1"/>
</dbReference>
<dbReference type="Gene3D" id="3.30.70.330">
    <property type="match status" value="1"/>
</dbReference>
<evidence type="ECO:0000259" key="2">
    <source>
        <dbReference type="PROSITE" id="PS50174"/>
    </source>
</evidence>
<dbReference type="FunCoup" id="O01886">
    <property type="interactions" value="1842"/>
</dbReference>
<dbReference type="CDD" id="cd00590">
    <property type="entry name" value="RRM_SF"/>
    <property type="match status" value="1"/>
</dbReference>
<evidence type="ECO:0000313" key="4">
    <source>
        <dbReference type="Proteomes" id="UP000001940"/>
    </source>
</evidence>
<feature type="region of interest" description="Disordered" evidence="1">
    <location>
        <begin position="356"/>
        <end position="397"/>
    </location>
</feature>
<proteinExistence type="predicted"/>
<dbReference type="AGR" id="WB:WBGene00019467"/>
<organism evidence="3 4">
    <name type="scientific">Caenorhabditis elegans</name>
    <dbReference type="NCBI Taxonomy" id="6239"/>
    <lineage>
        <taxon>Eukaryota</taxon>
        <taxon>Metazoa</taxon>
        <taxon>Ecdysozoa</taxon>
        <taxon>Nematoda</taxon>
        <taxon>Chromadorea</taxon>
        <taxon>Rhabditida</taxon>
        <taxon>Rhabditina</taxon>
        <taxon>Rhabditomorpha</taxon>
        <taxon>Rhabditoidea</taxon>
        <taxon>Rhabditidae</taxon>
        <taxon>Peloderinae</taxon>
        <taxon>Caenorhabditis</taxon>
    </lineage>
</organism>
<dbReference type="KEGG" id="cel:CELE_K07B1.7"/>
<dbReference type="SMART" id="SM00443">
    <property type="entry name" value="G_patch"/>
    <property type="match status" value="1"/>
</dbReference>
<dbReference type="Bgee" id="WBGene00019467">
    <property type="expression patterns" value="Expressed in embryo and 4 other cell types or tissues"/>
</dbReference>
<dbReference type="WormBase" id="K07B1.7a">
    <property type="protein sequence ID" value="CE51686"/>
    <property type="gene ID" value="WBGene00019467"/>
</dbReference>
<dbReference type="InterPro" id="IPR012677">
    <property type="entry name" value="Nucleotide-bd_a/b_plait_sf"/>
</dbReference>
<sequence length="503" mass="58129">MDRTRSNKDILDRFLSKSKRNNVEDVSKRQEIRCSYAIVRNIPKELHSKDLRKYFSRFVEAGQFQCFHYRHRPEVQAQTSGSESQKSNTCCCLISLRSEEDRETFIEEFHKKNWQNSAGVDIPRRCFVDRLKVQSDDSEGTSNSLSTNDLNDMIELKPPDVMPNGNIGTPSQYFLEQIRLCRLPTTVISKLGIQTQKRKKKFGEVDFQYEKTDSCKAEKIKCETIPGVEDELEDPTERVRMNQNPEDNDDGKDDDNDQCEEWERHEALHEDVTEQDRAKPRKYEEEMEVTWEKGGPGLVWYTDKNYWDEREKGTDCDWAWADDWDVDYSVYYEGKSAGDMDAKAAIEMRNDDLMRSGKLEQSAFTKKRNPHNLGTTRKRRNSDGGGSSEKASENLQKGIGGSMLAKMGWKPGTGLGKNEQGRVVPVAVYVEEDGQSSKEKTGFGYRGEKLSRVVQKKTIRHVIASAFDSVTDREQCEDKQSEEELHGEILFRRSEVTKMKYRE</sequence>
<evidence type="ECO:0000256" key="1">
    <source>
        <dbReference type="SAM" id="MobiDB-lite"/>
    </source>
</evidence>
<feature type="domain" description="G-patch" evidence="2">
    <location>
        <begin position="396"/>
        <end position="448"/>
    </location>
</feature>
<dbReference type="InterPro" id="IPR035979">
    <property type="entry name" value="RBD_domain_sf"/>
</dbReference>
<dbReference type="PROSITE" id="PS50174">
    <property type="entry name" value="G_PATCH"/>
    <property type="match status" value="1"/>
</dbReference>
<dbReference type="GO" id="GO:0039536">
    <property type="term" value="P:negative regulation of RIG-I signaling pathway"/>
    <property type="evidence" value="ECO:0007669"/>
    <property type="project" value="InterPro"/>
</dbReference>
<dbReference type="CTD" id="179318"/>
<dbReference type="UCSC" id="K07B1.7b">
    <property type="organism name" value="c. elegans"/>
</dbReference>
<feature type="region of interest" description="Disordered" evidence="1">
    <location>
        <begin position="226"/>
        <end position="257"/>
    </location>
</feature>
<reference evidence="3 4" key="1">
    <citation type="journal article" date="1998" name="Science">
        <title>Genome sequence of the nematode C. elegans: a platform for investigating biology.</title>
        <authorList>
            <consortium name="The C. elegans sequencing consortium"/>
            <person name="Sulson J.E."/>
            <person name="Waterston R."/>
        </authorList>
    </citation>
    <scope>NUCLEOTIDE SEQUENCE [LARGE SCALE GENOMIC DNA]</scope>
    <source>
        <strain evidence="3 4">Bristol N2</strain>
    </source>
</reference>
<dbReference type="GO" id="GO:0003676">
    <property type="term" value="F:nucleic acid binding"/>
    <property type="evidence" value="ECO:0007669"/>
    <property type="project" value="InterPro"/>
</dbReference>